<evidence type="ECO:0000313" key="3">
    <source>
        <dbReference type="Proteomes" id="UP000003828"/>
    </source>
</evidence>
<dbReference type="Pfam" id="PF01494">
    <property type="entry name" value="FAD_binding_3"/>
    <property type="match status" value="1"/>
</dbReference>
<dbReference type="EMBL" id="BAEG01000020">
    <property type="protein sequence ID" value="GAB12587.1"/>
    <property type="molecule type" value="Genomic_DNA"/>
</dbReference>
<dbReference type="Gene3D" id="3.50.50.60">
    <property type="entry name" value="FAD/NAD(P)-binding domain"/>
    <property type="match status" value="1"/>
</dbReference>
<organism evidence="2 3">
    <name type="scientific">Arthrobacter globiformis (strain ATCC 8010 / DSM 20124 / JCM 1332 / NBRC 12137 / NCIMB 8907 / NRRL B-2979 / 168)</name>
    <dbReference type="NCBI Taxonomy" id="1077972"/>
    <lineage>
        <taxon>Bacteria</taxon>
        <taxon>Bacillati</taxon>
        <taxon>Actinomycetota</taxon>
        <taxon>Actinomycetes</taxon>
        <taxon>Micrococcales</taxon>
        <taxon>Micrococcaceae</taxon>
        <taxon>Arthrobacter</taxon>
    </lineage>
</organism>
<dbReference type="RefSeq" id="WP_003798876.1">
    <property type="nucleotide sequence ID" value="NZ_BAEG01000020.1"/>
</dbReference>
<dbReference type="Gene3D" id="3.30.9.10">
    <property type="entry name" value="D-Amino Acid Oxidase, subunit A, domain 2"/>
    <property type="match status" value="1"/>
</dbReference>
<dbReference type="SUPFAM" id="SSF51905">
    <property type="entry name" value="FAD/NAD(P)-binding domain"/>
    <property type="match status" value="1"/>
</dbReference>
<evidence type="ECO:0000259" key="1">
    <source>
        <dbReference type="Pfam" id="PF01494"/>
    </source>
</evidence>
<dbReference type="OrthoDB" id="3356051at2"/>
<protein>
    <submittedName>
        <fullName evidence="2">Putative oxidoreductase</fullName>
    </submittedName>
</protein>
<accession>H0QID6</accession>
<dbReference type="AlphaFoldDB" id="H0QID6"/>
<feature type="domain" description="FAD-binding" evidence="1">
    <location>
        <begin position="6"/>
        <end position="343"/>
    </location>
</feature>
<dbReference type="PANTHER" id="PTHR46865:SF2">
    <property type="entry name" value="MONOOXYGENASE"/>
    <property type="match status" value="1"/>
</dbReference>
<reference evidence="2 3" key="1">
    <citation type="submission" date="2011-12" db="EMBL/GenBank/DDBJ databases">
        <title>Whole genome shotgun sequence of Arthrobacter globiformis NBRC 12137.</title>
        <authorList>
            <person name="Miyazawa S."/>
            <person name="Hosoyama A."/>
            <person name="Tsuchikane K."/>
            <person name="Katsumata H."/>
            <person name="Yamazaki S."/>
            <person name="Fujita N."/>
        </authorList>
    </citation>
    <scope>NUCLEOTIDE SEQUENCE [LARGE SCALE GENOMIC DNA]</scope>
    <source>
        <strain evidence="2 3">NBRC 12137</strain>
    </source>
</reference>
<dbReference type="STRING" id="1077972.ARGLB_020_00070"/>
<gene>
    <name evidence="2" type="ORF">ARGLB_020_00070</name>
</gene>
<dbReference type="InterPro" id="IPR002938">
    <property type="entry name" value="FAD-bd"/>
</dbReference>
<dbReference type="eggNOG" id="COG0654">
    <property type="taxonomic scope" value="Bacteria"/>
</dbReference>
<dbReference type="InterPro" id="IPR051704">
    <property type="entry name" value="FAD_aromatic-hydroxylase"/>
</dbReference>
<dbReference type="PANTHER" id="PTHR46865">
    <property type="entry name" value="OXIDOREDUCTASE-RELATED"/>
    <property type="match status" value="1"/>
</dbReference>
<keyword evidence="3" id="KW-1185">Reference proteome</keyword>
<dbReference type="Proteomes" id="UP000003828">
    <property type="component" value="Unassembled WGS sequence"/>
</dbReference>
<dbReference type="InterPro" id="IPR036188">
    <property type="entry name" value="FAD/NAD-bd_sf"/>
</dbReference>
<sequence>MSVPSALIAGASIAGPALAYWLNRFGWRTTVVERAPALRTGGQNVDLKGAGLEVIRRMGLEEQVRAVHPGELGVEFIGSRGQVLARFPAGDPSGLSVTAEVEILRGDLAELLVAATSDSTEYRFEDRITAVTPEGDGVLASFEHASAERFDLVVAADGIGSSTRRLLLSGGSVVHGLGVEATWATIPRTETDTDWWRWFNAPGGTISLRPDRHGTTRAIVTRTLTRAEKPMGSPQRTPDQQRALLRRTFAGAGWEADRVLDALDDVEDLYTESLGQVHAPRWSQGRLVLVGDAAYCPSPVTGMGTTLAIVGAYVLAGEIAAYGAVKDGLAAYERIMRPWVEQVQKLPPGVPRIANPTSRAGVAVLQAAIRTAGTPFVRGIASRLNGDGKSNTQFDLPTYGPLDSR</sequence>
<evidence type="ECO:0000313" key="2">
    <source>
        <dbReference type="EMBL" id="GAB12587.1"/>
    </source>
</evidence>
<dbReference type="PRINTS" id="PR00420">
    <property type="entry name" value="RNGMNOXGNASE"/>
</dbReference>
<proteinExistence type="predicted"/>
<dbReference type="GO" id="GO:0071949">
    <property type="term" value="F:FAD binding"/>
    <property type="evidence" value="ECO:0007669"/>
    <property type="project" value="InterPro"/>
</dbReference>
<name>H0QID6_ARTG1</name>
<comment type="caution">
    <text evidence="2">The sequence shown here is derived from an EMBL/GenBank/DDBJ whole genome shotgun (WGS) entry which is preliminary data.</text>
</comment>